<dbReference type="InterPro" id="IPR002885">
    <property type="entry name" value="PPR_rpt"/>
</dbReference>
<dbReference type="PANTHER" id="PTHR47447">
    <property type="entry name" value="OS03G0856100 PROTEIN"/>
    <property type="match status" value="1"/>
</dbReference>
<dbReference type="EMBL" id="JAACJP010000003">
    <property type="protein sequence ID" value="KAF5386004.1"/>
    <property type="molecule type" value="Genomic_DNA"/>
</dbReference>
<evidence type="ECO:0000256" key="3">
    <source>
        <dbReference type="ARBA" id="ARBA00044493"/>
    </source>
</evidence>
<feature type="domain" description="Pentatricopeptide repeat-containing protein-mitochondrial" evidence="6">
    <location>
        <begin position="186"/>
        <end position="316"/>
    </location>
</feature>
<dbReference type="Pfam" id="PF13812">
    <property type="entry name" value="PPR_3"/>
    <property type="match status" value="2"/>
</dbReference>
<reference evidence="7 8" key="1">
    <citation type="journal article" date="2020" name="ISME J.">
        <title>Uncovering the hidden diversity of litter-decomposition mechanisms in mushroom-forming fungi.</title>
        <authorList>
            <person name="Floudas D."/>
            <person name="Bentzer J."/>
            <person name="Ahren D."/>
            <person name="Johansson T."/>
            <person name="Persson P."/>
            <person name="Tunlid A."/>
        </authorList>
    </citation>
    <scope>NUCLEOTIDE SEQUENCE [LARGE SCALE GENOMIC DNA]</scope>
    <source>
        <strain evidence="7 8">CBS 661.87</strain>
    </source>
</reference>
<dbReference type="PROSITE" id="PS51375">
    <property type="entry name" value="PPR"/>
    <property type="match status" value="4"/>
</dbReference>
<organism evidence="7 8">
    <name type="scientific">Tricholomella constricta</name>
    <dbReference type="NCBI Taxonomy" id="117010"/>
    <lineage>
        <taxon>Eukaryota</taxon>
        <taxon>Fungi</taxon>
        <taxon>Dikarya</taxon>
        <taxon>Basidiomycota</taxon>
        <taxon>Agaricomycotina</taxon>
        <taxon>Agaricomycetes</taxon>
        <taxon>Agaricomycetidae</taxon>
        <taxon>Agaricales</taxon>
        <taxon>Tricholomatineae</taxon>
        <taxon>Lyophyllaceae</taxon>
        <taxon>Tricholomella</taxon>
    </lineage>
</organism>
<dbReference type="OrthoDB" id="185373at2759"/>
<comment type="function">
    <text evidence="3">Regulates mitochondrial small subunit maturation by controlling 15S rRNA 5'-end processing. Localizes to the 5' precursor of the 15S rRNA in a position that is subsequently occupied by mS47 in the mature yeast mtSSU. Uses structure and sequence-specific RNA recognition, binding to a single-stranded region of the precursor and specifically recognizing bases -6 to -1. The exchange of Ccm1 for mS47 is coupled to the irreversible removal of precursor rRNA that is accompanied by conformational changes of the mitoribosomal proteins uS5m and mS26. These conformational changes signal completion of 5'-end rRNA processing through protection of the mature 5'-end of the 15S rRNA and stabilization of mS47. The removal of the 5' precursor together with the dissociation of Ccm1 may be catalyzed by the 5'-3' exoribonuclease Pet127. Involved in the specific removal of group I introns in mitochondrial encoded transcripts.</text>
</comment>
<evidence type="ECO:0000256" key="4">
    <source>
        <dbReference type="ARBA" id="ARBA00044511"/>
    </source>
</evidence>
<dbReference type="PANTHER" id="PTHR47447:SF17">
    <property type="entry name" value="OS12G0638900 PROTEIN"/>
    <property type="match status" value="1"/>
</dbReference>
<gene>
    <name evidence="7" type="ORF">D9615_002506</name>
</gene>
<dbReference type="NCBIfam" id="TIGR00756">
    <property type="entry name" value="PPR"/>
    <property type="match status" value="1"/>
</dbReference>
<dbReference type="Pfam" id="PF01535">
    <property type="entry name" value="PPR"/>
    <property type="match status" value="1"/>
</dbReference>
<comment type="similarity">
    <text evidence="1">Belongs to the CCM1 family.</text>
</comment>
<feature type="repeat" description="PPR" evidence="5">
    <location>
        <begin position="220"/>
        <end position="254"/>
    </location>
</feature>
<feature type="repeat" description="PPR" evidence="5">
    <location>
        <begin position="78"/>
        <end position="112"/>
    </location>
</feature>
<keyword evidence="8" id="KW-1185">Reference proteome</keyword>
<evidence type="ECO:0000256" key="2">
    <source>
        <dbReference type="ARBA" id="ARBA00022737"/>
    </source>
</evidence>
<evidence type="ECO:0000259" key="6">
    <source>
        <dbReference type="Pfam" id="PF23276"/>
    </source>
</evidence>
<keyword evidence="2" id="KW-0677">Repeat</keyword>
<dbReference type="Gene3D" id="1.25.40.10">
    <property type="entry name" value="Tetratricopeptide repeat domain"/>
    <property type="match status" value="4"/>
</dbReference>
<dbReference type="InterPro" id="IPR011990">
    <property type="entry name" value="TPR-like_helical_dom_sf"/>
</dbReference>
<sequence>MKHSGLQPSIATYTALMNAAAREGQWLDAWAILDDMMAVGVMPDVAVFNALLKAQHRCNSQYIWKVVDKMNELGVVPNADIFSFIIRRYLEGGNMELAIQYFCAMKSHQIIPKVQVAQSLIAFTAQSGYPRLALDLATWFEQASIRRLDHTVWVRCLIASAEHLYMDGVFSCWKKVVHDLKMNPGEGICLSVLDTAARNGLPDLATDVLRVLKLSGTEWQEYHFAPLVEAFSRQKQFKEAFQALEIMRTEGIEPLPETAYPVAEAMTDTKTIDSTWAIIDELQKDGKKVDVTILQAMIKASVKLGDLQRAIGVYKSLADYGASADLTIFNLLLQACVRASHRELGDLLLTDMKAAKVKPDQETYESFISLCLTQDDYEDTFFYLEEMKAAGFLPSSVVYKRVIEKCLDSNDPRFQVAVQEMREQGYQPSAGLQRTIRKALDAAALASLRKADRDVIAGEPVAIDGAARRFIETGGVEGTVELPKERID</sequence>
<feature type="repeat" description="PPR" evidence="5">
    <location>
        <begin position="360"/>
        <end position="394"/>
    </location>
</feature>
<evidence type="ECO:0000313" key="8">
    <source>
        <dbReference type="Proteomes" id="UP000565441"/>
    </source>
</evidence>
<evidence type="ECO:0000313" key="7">
    <source>
        <dbReference type="EMBL" id="KAF5386004.1"/>
    </source>
</evidence>
<evidence type="ECO:0000256" key="5">
    <source>
        <dbReference type="PROSITE-ProRule" id="PRU00708"/>
    </source>
</evidence>
<comment type="subunit">
    <text evidence="4">Binds to mitochondrial small subunit 15S rRNA.</text>
</comment>
<evidence type="ECO:0000256" key="1">
    <source>
        <dbReference type="ARBA" id="ARBA00006192"/>
    </source>
</evidence>
<proteinExistence type="inferred from homology"/>
<dbReference type="Pfam" id="PF23276">
    <property type="entry name" value="TPR_24"/>
    <property type="match status" value="1"/>
</dbReference>
<name>A0A8H5M9S8_9AGAR</name>
<feature type="repeat" description="PPR" evidence="5">
    <location>
        <begin position="9"/>
        <end position="43"/>
    </location>
</feature>
<dbReference type="AlphaFoldDB" id="A0A8H5M9S8"/>
<dbReference type="Proteomes" id="UP000565441">
    <property type="component" value="Unassembled WGS sequence"/>
</dbReference>
<protein>
    <recommendedName>
        <fullName evidence="6">Pentatricopeptide repeat-containing protein-mitochondrial domain-containing protein</fullName>
    </recommendedName>
</protein>
<dbReference type="InterPro" id="IPR057027">
    <property type="entry name" value="TPR_mt"/>
</dbReference>
<comment type="caution">
    <text evidence="7">The sequence shown here is derived from an EMBL/GenBank/DDBJ whole genome shotgun (WGS) entry which is preliminary data.</text>
</comment>
<accession>A0A8H5M9S8</accession>